<dbReference type="InterPro" id="IPR011990">
    <property type="entry name" value="TPR-like_helical_dom_sf"/>
</dbReference>
<name>A0ABW1NGL7_9ACTN</name>
<dbReference type="PANTHER" id="PTHR47691">
    <property type="entry name" value="REGULATOR-RELATED"/>
    <property type="match status" value="1"/>
</dbReference>
<feature type="region of interest" description="Disordered" evidence="1">
    <location>
        <begin position="1185"/>
        <end position="1204"/>
    </location>
</feature>
<dbReference type="InterPro" id="IPR009003">
    <property type="entry name" value="Peptidase_S1_PA"/>
</dbReference>
<dbReference type="SUPFAM" id="SSF50494">
    <property type="entry name" value="Trypsin-like serine proteases"/>
    <property type="match status" value="1"/>
</dbReference>
<proteinExistence type="predicted"/>
<dbReference type="SUPFAM" id="SSF48452">
    <property type="entry name" value="TPR-like"/>
    <property type="match status" value="1"/>
</dbReference>
<gene>
    <name evidence="2" type="ORF">ACFP1K_13285</name>
</gene>
<keyword evidence="3" id="KW-1185">Reference proteome</keyword>
<organism evidence="2 3">
    <name type="scientific">Sphaerisporangium aureirubrum</name>
    <dbReference type="NCBI Taxonomy" id="1544736"/>
    <lineage>
        <taxon>Bacteria</taxon>
        <taxon>Bacillati</taxon>
        <taxon>Actinomycetota</taxon>
        <taxon>Actinomycetes</taxon>
        <taxon>Streptosporangiales</taxon>
        <taxon>Streptosporangiaceae</taxon>
        <taxon>Sphaerisporangium</taxon>
    </lineage>
</organism>
<dbReference type="Gene3D" id="1.25.40.10">
    <property type="entry name" value="Tetratricopeptide repeat domain"/>
    <property type="match status" value="1"/>
</dbReference>
<accession>A0ABW1NGL7</accession>
<dbReference type="RefSeq" id="WP_380751467.1">
    <property type="nucleotide sequence ID" value="NZ_JBHSRF010000014.1"/>
</dbReference>
<dbReference type="InterPro" id="IPR027417">
    <property type="entry name" value="P-loop_NTPase"/>
</dbReference>
<dbReference type="Proteomes" id="UP001596137">
    <property type="component" value="Unassembled WGS sequence"/>
</dbReference>
<feature type="compositionally biased region" description="Basic and acidic residues" evidence="1">
    <location>
        <begin position="1185"/>
        <end position="1195"/>
    </location>
</feature>
<feature type="region of interest" description="Disordered" evidence="1">
    <location>
        <begin position="375"/>
        <end position="408"/>
    </location>
</feature>
<dbReference type="Gene3D" id="3.40.50.300">
    <property type="entry name" value="P-loop containing nucleotide triphosphate hydrolases"/>
    <property type="match status" value="1"/>
</dbReference>
<dbReference type="SUPFAM" id="SSF52540">
    <property type="entry name" value="P-loop containing nucleoside triphosphate hydrolases"/>
    <property type="match status" value="1"/>
</dbReference>
<dbReference type="EMBL" id="JBHSRF010000014">
    <property type="protein sequence ID" value="MFC6082131.1"/>
    <property type="molecule type" value="Genomic_DNA"/>
</dbReference>
<dbReference type="PANTHER" id="PTHR47691:SF3">
    <property type="entry name" value="HTH-TYPE TRANSCRIPTIONAL REGULATOR RV0890C-RELATED"/>
    <property type="match status" value="1"/>
</dbReference>
<dbReference type="Gene3D" id="2.40.10.120">
    <property type="match status" value="1"/>
</dbReference>
<sequence>MLNSDGVSGGTCFQVAPGILVTAFHVLAQLDHGEPGNVVEVDTLEPGAQAAELARVIATDPVRDLAVLHRLGPLPGVVEGFALSFAEPLGTPCHVVGDVRVPDSVDYGYLTATGTWTGSTRRNHVSMGQFRSPDVLPGMSGAPLLRNSDGAVIGVASHRYQSSAELRGMAWMACTEHVIELLGRLPGVAVEPQFVLRDGEATVLHVVTALRALPGTDQAAGSSPAWVKEAAREAASILIALHRARRPDALMGLIDRLAAETALPGERGDAGRQEFLARIRVCGLDPRALLPGLPSHQEALNEWTSPLGDRGHETWDAAAMIADFTGVLLRHLDGTLFARTSRMCRERLKGALTADGSLATSRFLLELAAHLPRRPGPPEIYRPPVRARRSLGQGEEDTGRREAPSPYQQVISSTARRMCVVPPADPPFTGRDGLVSEVAGAIREAMTARGSVIAFLSGQPRVGTSEVAREVTRSLTASFPGGAYYVDLHGLSPEPKRRTPRTVVRILTEALGLDVGGDALDEAEALDRFFDQLAGRGVLLLLDNARNAEHVALLARRAPSCALVITCRDGFQNYSDPGLAFRVPQLERPFSIELLTAHCRQEPPGNADLDAIAALCGDVPLALRMIGARLATPDVTPREMRKALERETKRLAFMEPKGATRLDLMDPGELGIRAAIRLSYDLLEERARRSLRLIPAFPGEVVDADSLGHCTEYDLFEQELILLRLADHNLAAHRHDRSPAGFSLLELIRVFAAERLAEEEDRDQLKGFRSRALRYLLDRLIEINDQSVEAEVSGELDPAVFHEAERLAEELDQLDVATAFATNLWTLYSSRRELDGIVAVNAVRVDLYLRRGDPAGAARAALGNAAGLRHLKAWQHAETACYETLRIAHEHDLPTFRAKALFELNVLRGRLERWEESLDPGDRAADLFLDLGRDGDAASALLNNARFAARMGDHGKSAEWAERAAKVADRIGDRDKRAHAAFQMSAAYSQLEDFGNASRASLLAERLSEELRYWWNASIGAQDAANVALAQGDTGTAEAALTRAAAHLEHGPELLARRVQVLIELSAVQVQRDELTHAAETLTRAVNDGDDTVPPLLRWEAAVRATILHAYLREDPPITATSHDAGQDSDPFLAEMLDELESWRSGESTDTHAWSRFAELLTAHARHHAKNPDFWFYTELGEDPEPRGRQLDLRSPHPGPIDAG</sequence>
<evidence type="ECO:0000313" key="2">
    <source>
        <dbReference type="EMBL" id="MFC6082131.1"/>
    </source>
</evidence>
<dbReference type="Pfam" id="PF13365">
    <property type="entry name" value="Trypsin_2"/>
    <property type="match status" value="1"/>
</dbReference>
<evidence type="ECO:0000256" key="1">
    <source>
        <dbReference type="SAM" id="MobiDB-lite"/>
    </source>
</evidence>
<protein>
    <submittedName>
        <fullName evidence="2">Trypsin-like peptidase domain-containing protein</fullName>
    </submittedName>
</protein>
<reference evidence="3" key="1">
    <citation type="journal article" date="2019" name="Int. J. Syst. Evol. Microbiol.">
        <title>The Global Catalogue of Microorganisms (GCM) 10K type strain sequencing project: providing services to taxonomists for standard genome sequencing and annotation.</title>
        <authorList>
            <consortium name="The Broad Institute Genomics Platform"/>
            <consortium name="The Broad Institute Genome Sequencing Center for Infectious Disease"/>
            <person name="Wu L."/>
            <person name="Ma J."/>
        </authorList>
    </citation>
    <scope>NUCLEOTIDE SEQUENCE [LARGE SCALE GENOMIC DNA]</scope>
    <source>
        <strain evidence="3">JCM 30346</strain>
    </source>
</reference>
<comment type="caution">
    <text evidence="2">The sequence shown here is derived from an EMBL/GenBank/DDBJ whole genome shotgun (WGS) entry which is preliminary data.</text>
</comment>
<evidence type="ECO:0000313" key="3">
    <source>
        <dbReference type="Proteomes" id="UP001596137"/>
    </source>
</evidence>